<dbReference type="InterPro" id="IPR039052">
    <property type="entry name" value="Antitox_PemI-like"/>
</dbReference>
<accession>A0A233V1T9</accession>
<reference evidence="2" key="1">
    <citation type="submission" date="2017-04" db="EMBL/GenBank/DDBJ databases">
        <title>Finegoldia magna isolated from orthopedic joint implant-associated infections.</title>
        <authorList>
            <person name="Bjorklund S."/>
            <person name="Bruggemann H."/>
            <person name="Jensen A."/>
            <person name="Hellmark B."/>
            <person name="Soderquist B."/>
        </authorList>
    </citation>
    <scope>NUCLEOTIDE SEQUENCE [LARGE SCALE GENOMIC DNA]</scope>
    <source>
        <strain evidence="2">CCUG 54800</strain>
    </source>
</reference>
<proteinExistence type="predicted"/>
<evidence type="ECO:0000313" key="1">
    <source>
        <dbReference type="EMBL" id="OXZ26375.1"/>
    </source>
</evidence>
<dbReference type="GO" id="GO:0051301">
    <property type="term" value="P:cell division"/>
    <property type="evidence" value="ECO:0007669"/>
    <property type="project" value="UniProtKB-KW"/>
</dbReference>
<name>A0A233V1T9_FINMA</name>
<dbReference type="GO" id="GO:0097351">
    <property type="term" value="F:toxin sequestering activity"/>
    <property type="evidence" value="ECO:0007669"/>
    <property type="project" value="InterPro"/>
</dbReference>
<comment type="caution">
    <text evidence="1">The sequence shown here is derived from an EMBL/GenBank/DDBJ whole genome shotgun (WGS) entry which is preliminary data.</text>
</comment>
<dbReference type="EMBL" id="NDYC01000048">
    <property type="protein sequence ID" value="OXZ26375.1"/>
    <property type="molecule type" value="Genomic_DNA"/>
</dbReference>
<keyword evidence="1" id="KW-0131">Cell cycle</keyword>
<dbReference type="Gene3D" id="2.10.260.10">
    <property type="match status" value="1"/>
</dbReference>
<keyword evidence="1" id="KW-0132">Cell division</keyword>
<dbReference type="PANTHER" id="PTHR40516">
    <property type="entry name" value="ANTITOXIN CHPS-RELATED"/>
    <property type="match status" value="1"/>
</dbReference>
<dbReference type="Proteomes" id="UP000215413">
    <property type="component" value="Unassembled WGS sequence"/>
</dbReference>
<sequence length="80" mass="9297">MKTKLSKCGNSHVLQIPRSILDGLNWKDDDILNLKIKDNKLIIENSSDDEMNIEDLFEDFNGQYSKEDIDWGKIVGKEVW</sequence>
<gene>
    <name evidence="1" type="ORF">B9N49_09070</name>
</gene>
<dbReference type="SUPFAM" id="SSF89447">
    <property type="entry name" value="AbrB/MazE/MraZ-like"/>
    <property type="match status" value="1"/>
</dbReference>
<dbReference type="RefSeq" id="WP_094206438.1">
    <property type="nucleotide sequence ID" value="NZ_NDYC01000048.1"/>
</dbReference>
<protein>
    <submittedName>
        <fullName evidence="1">Cell division protein FtsW</fullName>
    </submittedName>
</protein>
<dbReference type="PANTHER" id="PTHR40516:SF1">
    <property type="entry name" value="ANTITOXIN CHPS-RELATED"/>
    <property type="match status" value="1"/>
</dbReference>
<dbReference type="AlphaFoldDB" id="A0A233V1T9"/>
<organism evidence="1 2">
    <name type="scientific">Finegoldia magna</name>
    <name type="common">Peptostreptococcus magnus</name>
    <dbReference type="NCBI Taxonomy" id="1260"/>
    <lineage>
        <taxon>Bacteria</taxon>
        <taxon>Bacillati</taxon>
        <taxon>Bacillota</taxon>
        <taxon>Tissierellia</taxon>
        <taxon>Tissierellales</taxon>
        <taxon>Peptoniphilaceae</taxon>
        <taxon>Finegoldia</taxon>
    </lineage>
</organism>
<evidence type="ECO:0000313" key="2">
    <source>
        <dbReference type="Proteomes" id="UP000215413"/>
    </source>
</evidence>
<dbReference type="InterPro" id="IPR037914">
    <property type="entry name" value="SpoVT-AbrB_sf"/>
</dbReference>